<name>A0A0B5H501_KLEFL</name>
<keyword evidence="1" id="KW-0496">Mitochondrion</keyword>
<dbReference type="EMBL" id="KP165386">
    <property type="protein sequence ID" value="AJF36739.1"/>
    <property type="molecule type" value="Genomic_DNA"/>
</dbReference>
<protein>
    <submittedName>
        <fullName evidence="1">Uncharacterized protein</fullName>
    </submittedName>
</protein>
<evidence type="ECO:0000313" key="1">
    <source>
        <dbReference type="EMBL" id="AJF36739.1"/>
    </source>
</evidence>
<dbReference type="AlphaFoldDB" id="A0A0B5H501"/>
<accession>A0A0B5H501</accession>
<reference evidence="1" key="1">
    <citation type="journal article" date="2014" name="Nucleic Acids Res.">
        <title>Widespread occurrence of organelle genome-encoded 5S rRNAs including permuted molecules.</title>
        <authorList>
            <person name="Valach M."/>
            <person name="Burger G."/>
            <person name="Gray M.W."/>
            <person name="Lang B.F."/>
        </authorList>
    </citation>
    <scope>NUCLEOTIDE SEQUENCE</scope>
    <source>
        <strain evidence="1">NIES-2285</strain>
    </source>
</reference>
<geneLocation type="mitochondrion" evidence="1"/>
<organism evidence="1">
    <name type="scientific">Klebsormidium flaccidum</name>
    <name type="common">Filamentous green alga</name>
    <name type="synonym">Ulothrix flaccida</name>
    <dbReference type="NCBI Taxonomy" id="3175"/>
    <lineage>
        <taxon>Eukaryota</taxon>
        <taxon>Viridiplantae</taxon>
        <taxon>Streptophyta</taxon>
        <taxon>Klebsormidiophyceae</taxon>
        <taxon>Klebsormidiales</taxon>
        <taxon>Klebsormidiaceae</taxon>
        <taxon>Klebsormidium</taxon>
    </lineage>
</organism>
<proteinExistence type="predicted"/>
<sequence length="118" mass="13195">MGGRPSSKEKESLFSLTVSIHYPNQKRDSLVCYPVEDGSPLKSLLSASQTQLETSICPNHCLSKKVFVFFCLCAPSLSPFSPFPFPSKTNERVVARFPIIKRIKELLLKAAEIETPHQ</sequence>
<gene>
    <name evidence="1" type="primary">orf118</name>
</gene>